<dbReference type="PANTHER" id="PTHR38113:SF2">
    <property type="entry name" value="DUF2293 DOMAIN-CONTAINING PROTEIN"/>
    <property type="match status" value="1"/>
</dbReference>
<evidence type="ECO:0000313" key="2">
    <source>
        <dbReference type="EMBL" id="MFC1853197.1"/>
    </source>
</evidence>
<sequence length="195" mass="22576">MDYSRPHKGALCLVCADLDHLLFLPSGNTALTRRARKHSTLVAVVLKWSSPRKRYERQGLLVDEKALTMAEEECLADEDARARRKERAAIKRREIDQKYLAAFAMKIRKLFPGIPEKREITIAEHACLKYSGRVGRSAAAKELDQEAVKLAVIAHIRHTETNYDELLWLQHDRYSARRIVDQKVTEVFNNWKQPR</sequence>
<comment type="caution">
    <text evidence="2">The sequence shown here is derived from an EMBL/GenBank/DDBJ whole genome shotgun (WGS) entry which is preliminary data.</text>
</comment>
<organism evidence="2 3">
    <name type="scientific">candidate division CSSED10-310 bacterium</name>
    <dbReference type="NCBI Taxonomy" id="2855610"/>
    <lineage>
        <taxon>Bacteria</taxon>
        <taxon>Bacteria division CSSED10-310</taxon>
    </lineage>
</organism>
<gene>
    <name evidence="2" type="ORF">ACFL27_23615</name>
</gene>
<dbReference type="PANTHER" id="PTHR38113">
    <property type="match status" value="1"/>
</dbReference>
<accession>A0ABV6Z414</accession>
<dbReference type="Proteomes" id="UP001594351">
    <property type="component" value="Unassembled WGS sequence"/>
</dbReference>
<evidence type="ECO:0000313" key="3">
    <source>
        <dbReference type="Proteomes" id="UP001594351"/>
    </source>
</evidence>
<proteinExistence type="predicted"/>
<name>A0ABV6Z414_UNCC1</name>
<dbReference type="EMBL" id="JBHPBY010000444">
    <property type="protein sequence ID" value="MFC1853197.1"/>
    <property type="molecule type" value="Genomic_DNA"/>
</dbReference>
<feature type="domain" description="DUF2293" evidence="1">
    <location>
        <begin position="107"/>
        <end position="192"/>
    </location>
</feature>
<protein>
    <submittedName>
        <fullName evidence="2">DUF2293 domain-containing protein</fullName>
    </submittedName>
</protein>
<dbReference type="InterPro" id="IPR018744">
    <property type="entry name" value="DUF2293"/>
</dbReference>
<keyword evidence="3" id="KW-1185">Reference proteome</keyword>
<evidence type="ECO:0000259" key="1">
    <source>
        <dbReference type="Pfam" id="PF10056"/>
    </source>
</evidence>
<dbReference type="Pfam" id="PF10056">
    <property type="entry name" value="DUF2293"/>
    <property type="match status" value="1"/>
</dbReference>
<reference evidence="2 3" key="1">
    <citation type="submission" date="2024-09" db="EMBL/GenBank/DDBJ databases">
        <title>Laminarin stimulates single cell rates of sulfate reduction while oxygen inhibits transcriptomic activity in coastal marine sediment.</title>
        <authorList>
            <person name="Lindsay M."/>
            <person name="Orcutt B."/>
            <person name="Emerson D."/>
            <person name="Stepanauskas R."/>
            <person name="D'Angelo T."/>
        </authorList>
    </citation>
    <scope>NUCLEOTIDE SEQUENCE [LARGE SCALE GENOMIC DNA]</scope>
    <source>
        <strain evidence="2">SAG AM-311-K15</strain>
    </source>
</reference>